<dbReference type="RefSeq" id="WP_084949848.1">
    <property type="nucleotide sequence ID" value="NZ_MZZM01000016.1"/>
</dbReference>
<dbReference type="InterPro" id="IPR000923">
    <property type="entry name" value="BlueCu_1"/>
</dbReference>
<gene>
    <name evidence="5" type="ORF">B5M45_11050</name>
</gene>
<feature type="signal peptide" evidence="3">
    <location>
        <begin position="1"/>
        <end position="25"/>
    </location>
</feature>
<protein>
    <submittedName>
        <fullName evidence="5">Amidase</fullName>
    </submittedName>
</protein>
<dbReference type="STRING" id="1784.VC42_19130"/>
<dbReference type="SUPFAM" id="SSF49503">
    <property type="entry name" value="Cupredoxins"/>
    <property type="match status" value="1"/>
</dbReference>
<keyword evidence="3" id="KW-0732">Signal</keyword>
<keyword evidence="6" id="KW-1185">Reference proteome</keyword>
<dbReference type="GO" id="GO:0009055">
    <property type="term" value="F:electron transfer activity"/>
    <property type="evidence" value="ECO:0007669"/>
    <property type="project" value="InterPro"/>
</dbReference>
<keyword evidence="1" id="KW-0479">Metal-binding</keyword>
<dbReference type="InterPro" id="IPR052721">
    <property type="entry name" value="ET_Amicyanin"/>
</dbReference>
<accession>A0A1X0Y6Q7</accession>
<dbReference type="PANTHER" id="PTHR36507">
    <property type="entry name" value="BLL1555 PROTEIN"/>
    <property type="match status" value="1"/>
</dbReference>
<dbReference type="InterPro" id="IPR035668">
    <property type="entry name" value="Amicyanin"/>
</dbReference>
<evidence type="ECO:0000256" key="3">
    <source>
        <dbReference type="SAM" id="SignalP"/>
    </source>
</evidence>
<name>A0A1X0Y6Q7_MYCSI</name>
<reference evidence="5 6" key="1">
    <citation type="submission" date="2017-03" db="EMBL/GenBank/DDBJ databases">
        <title>Genomic insights into Mycobacterium simiae human colonization.</title>
        <authorList>
            <person name="Steffani J.L."/>
            <person name="Brunck M.E."/>
            <person name="Cruz E."/>
            <person name="Montiel R."/>
            <person name="Barona F."/>
        </authorList>
    </citation>
    <scope>NUCLEOTIDE SEQUENCE [LARGE SCALE GENOMIC DNA]</scope>
    <source>
        <strain evidence="5 6">MsiGto</strain>
    </source>
</reference>
<dbReference type="PANTHER" id="PTHR36507:SF1">
    <property type="entry name" value="BLL1555 PROTEIN"/>
    <property type="match status" value="1"/>
</dbReference>
<sequence length="132" mass="13363">MKIATLSKHSVAVAAVGLVVTGCSASRPAAGAHDTMPMMSMSVTAPTPVSGDQVAIDGFAFVPAALTVKAGTSVTWTNRDEEPHTVVATDGAFHSPGMGTGATFTHTFAAAGTFDYVCSIHPMMHGTVVVTA</sequence>
<dbReference type="Pfam" id="PF00127">
    <property type="entry name" value="Copper-bind"/>
    <property type="match status" value="1"/>
</dbReference>
<keyword evidence="2" id="KW-0186">Copper</keyword>
<dbReference type="InterPro" id="IPR008972">
    <property type="entry name" value="Cupredoxin"/>
</dbReference>
<dbReference type="PROSITE" id="PS51257">
    <property type="entry name" value="PROKAR_LIPOPROTEIN"/>
    <property type="match status" value="1"/>
</dbReference>
<evidence type="ECO:0000313" key="5">
    <source>
        <dbReference type="EMBL" id="ORJ60809.1"/>
    </source>
</evidence>
<dbReference type="GO" id="GO:0005507">
    <property type="term" value="F:copper ion binding"/>
    <property type="evidence" value="ECO:0007669"/>
    <property type="project" value="InterPro"/>
</dbReference>
<feature type="domain" description="Blue (type 1) copper" evidence="4">
    <location>
        <begin position="55"/>
        <end position="130"/>
    </location>
</feature>
<comment type="caution">
    <text evidence="5">The sequence shown here is derived from an EMBL/GenBank/DDBJ whole genome shotgun (WGS) entry which is preliminary data.</text>
</comment>
<dbReference type="EMBL" id="MZZM01000016">
    <property type="protein sequence ID" value="ORJ60809.1"/>
    <property type="molecule type" value="Genomic_DNA"/>
</dbReference>
<evidence type="ECO:0000256" key="2">
    <source>
        <dbReference type="ARBA" id="ARBA00023008"/>
    </source>
</evidence>
<feature type="chain" id="PRO_5039419349" evidence="3">
    <location>
        <begin position="26"/>
        <end position="132"/>
    </location>
</feature>
<evidence type="ECO:0000259" key="4">
    <source>
        <dbReference type="Pfam" id="PF00127"/>
    </source>
</evidence>
<dbReference type="Proteomes" id="UP000193040">
    <property type="component" value="Unassembled WGS sequence"/>
</dbReference>
<evidence type="ECO:0000256" key="1">
    <source>
        <dbReference type="ARBA" id="ARBA00022723"/>
    </source>
</evidence>
<dbReference type="Gene3D" id="2.60.40.420">
    <property type="entry name" value="Cupredoxins - blue copper proteins"/>
    <property type="match status" value="1"/>
</dbReference>
<dbReference type="AlphaFoldDB" id="A0A1X0Y6Q7"/>
<evidence type="ECO:0000313" key="6">
    <source>
        <dbReference type="Proteomes" id="UP000193040"/>
    </source>
</evidence>
<proteinExistence type="predicted"/>
<dbReference type="CDD" id="cd13921">
    <property type="entry name" value="Amicyanin"/>
    <property type="match status" value="1"/>
</dbReference>
<organism evidence="5 6">
    <name type="scientific">Mycobacterium simiae</name>
    <name type="common">Mycobacterium habana</name>
    <dbReference type="NCBI Taxonomy" id="1784"/>
    <lineage>
        <taxon>Bacteria</taxon>
        <taxon>Bacillati</taxon>
        <taxon>Actinomycetota</taxon>
        <taxon>Actinomycetes</taxon>
        <taxon>Mycobacteriales</taxon>
        <taxon>Mycobacteriaceae</taxon>
        <taxon>Mycobacterium</taxon>
        <taxon>Mycobacterium simiae complex</taxon>
    </lineage>
</organism>